<dbReference type="EMBL" id="BARS01008665">
    <property type="protein sequence ID" value="GAF82086.1"/>
    <property type="molecule type" value="Genomic_DNA"/>
</dbReference>
<evidence type="ECO:0000313" key="1">
    <source>
        <dbReference type="EMBL" id="GAF82086.1"/>
    </source>
</evidence>
<name>X0T415_9ZZZZ</name>
<feature type="non-terminal residue" evidence="1">
    <location>
        <position position="1"/>
    </location>
</feature>
<proteinExistence type="predicted"/>
<comment type="caution">
    <text evidence="1">The sequence shown here is derived from an EMBL/GenBank/DDBJ whole genome shotgun (WGS) entry which is preliminary data.</text>
</comment>
<dbReference type="AlphaFoldDB" id="X0T415"/>
<organism evidence="1">
    <name type="scientific">marine sediment metagenome</name>
    <dbReference type="NCBI Taxonomy" id="412755"/>
    <lineage>
        <taxon>unclassified sequences</taxon>
        <taxon>metagenomes</taxon>
        <taxon>ecological metagenomes</taxon>
    </lineage>
</organism>
<gene>
    <name evidence="1" type="ORF">S01H1_16469</name>
</gene>
<dbReference type="InterPro" id="IPR016102">
    <property type="entry name" value="Succinyl-CoA_synth-like"/>
</dbReference>
<reference evidence="1" key="1">
    <citation type="journal article" date="2014" name="Front. Microbiol.">
        <title>High frequency of phylogenetically diverse reductive dehalogenase-homologous genes in deep subseafloor sedimentary metagenomes.</title>
        <authorList>
            <person name="Kawai M."/>
            <person name="Futagami T."/>
            <person name="Toyoda A."/>
            <person name="Takaki Y."/>
            <person name="Nishi S."/>
            <person name="Hori S."/>
            <person name="Arai W."/>
            <person name="Tsubouchi T."/>
            <person name="Morono Y."/>
            <person name="Uchiyama I."/>
            <person name="Ito T."/>
            <person name="Fujiyama A."/>
            <person name="Inagaki F."/>
            <person name="Takami H."/>
        </authorList>
    </citation>
    <scope>NUCLEOTIDE SEQUENCE</scope>
    <source>
        <strain evidence="1">Expedition CK06-06</strain>
    </source>
</reference>
<accession>X0T415</accession>
<protein>
    <submittedName>
        <fullName evidence="1">Uncharacterized protein</fullName>
    </submittedName>
</protein>
<sequence>LRFQELCWRRGFAVFPSIPRAAKAIARMVAWREMREDLPR</sequence>
<dbReference type="Gene3D" id="3.40.50.261">
    <property type="entry name" value="Succinyl-CoA synthetase domains"/>
    <property type="match status" value="1"/>
</dbReference>